<sequence length="221" mass="24341">MSVQRELLSPPHHWSSSLWRCPQLAAIARTMRTSHHAALHPKETVSASIRSSVPSSKPIDGAKSRFVSFLPTLRARHPTKQQLLLVSKRRRVHLFLPPGSKPSSARSLSCNVDLLGFSPLELSVASSKRLTRYMCSTKTPAILGAFQFRYSVAYLSLFFRLHSLQNDFSGLRAENNGAAELPVLAGARSFVRLVAGSPSRAGNYRGHDQCHSKSTPSLHCS</sequence>
<comment type="caution">
    <text evidence="2">The sequence shown here is derived from an EMBL/GenBank/DDBJ whole genome shotgun (WGS) entry which is preliminary data.</text>
</comment>
<protein>
    <submittedName>
        <fullName evidence="2">Uncharacterized protein</fullName>
    </submittedName>
</protein>
<organism evidence="2 3">
    <name type="scientific">Mycena belliarum</name>
    <dbReference type="NCBI Taxonomy" id="1033014"/>
    <lineage>
        <taxon>Eukaryota</taxon>
        <taxon>Fungi</taxon>
        <taxon>Dikarya</taxon>
        <taxon>Basidiomycota</taxon>
        <taxon>Agaricomycotina</taxon>
        <taxon>Agaricomycetes</taxon>
        <taxon>Agaricomycetidae</taxon>
        <taxon>Agaricales</taxon>
        <taxon>Marasmiineae</taxon>
        <taxon>Mycenaceae</taxon>
        <taxon>Mycena</taxon>
    </lineage>
</organism>
<accession>A0AAD6U7U9</accession>
<name>A0AAD6U7U9_9AGAR</name>
<evidence type="ECO:0000313" key="3">
    <source>
        <dbReference type="Proteomes" id="UP001222325"/>
    </source>
</evidence>
<dbReference type="EMBL" id="JARJCN010000016">
    <property type="protein sequence ID" value="KAJ7093320.1"/>
    <property type="molecule type" value="Genomic_DNA"/>
</dbReference>
<reference evidence="2" key="1">
    <citation type="submission" date="2023-03" db="EMBL/GenBank/DDBJ databases">
        <title>Massive genome expansion in bonnet fungi (Mycena s.s.) driven by repeated elements and novel gene families across ecological guilds.</title>
        <authorList>
            <consortium name="Lawrence Berkeley National Laboratory"/>
            <person name="Harder C.B."/>
            <person name="Miyauchi S."/>
            <person name="Viragh M."/>
            <person name="Kuo A."/>
            <person name="Thoen E."/>
            <person name="Andreopoulos B."/>
            <person name="Lu D."/>
            <person name="Skrede I."/>
            <person name="Drula E."/>
            <person name="Henrissat B."/>
            <person name="Morin E."/>
            <person name="Kohler A."/>
            <person name="Barry K."/>
            <person name="LaButti K."/>
            <person name="Morin E."/>
            <person name="Salamov A."/>
            <person name="Lipzen A."/>
            <person name="Mereny Z."/>
            <person name="Hegedus B."/>
            <person name="Baldrian P."/>
            <person name="Stursova M."/>
            <person name="Weitz H."/>
            <person name="Taylor A."/>
            <person name="Grigoriev I.V."/>
            <person name="Nagy L.G."/>
            <person name="Martin F."/>
            <person name="Kauserud H."/>
        </authorList>
    </citation>
    <scope>NUCLEOTIDE SEQUENCE</scope>
    <source>
        <strain evidence="2">CBHHK173m</strain>
    </source>
</reference>
<feature type="compositionally biased region" description="Polar residues" evidence="1">
    <location>
        <begin position="212"/>
        <end position="221"/>
    </location>
</feature>
<gene>
    <name evidence="2" type="ORF">B0H15DRAFT_156421</name>
</gene>
<dbReference type="AlphaFoldDB" id="A0AAD6U7U9"/>
<keyword evidence="3" id="KW-1185">Reference proteome</keyword>
<proteinExistence type="predicted"/>
<feature type="region of interest" description="Disordered" evidence="1">
    <location>
        <begin position="202"/>
        <end position="221"/>
    </location>
</feature>
<evidence type="ECO:0000313" key="2">
    <source>
        <dbReference type="EMBL" id="KAJ7093320.1"/>
    </source>
</evidence>
<dbReference type="Proteomes" id="UP001222325">
    <property type="component" value="Unassembled WGS sequence"/>
</dbReference>
<evidence type="ECO:0000256" key="1">
    <source>
        <dbReference type="SAM" id="MobiDB-lite"/>
    </source>
</evidence>